<dbReference type="AlphaFoldDB" id="A0A9N9CPB9"/>
<dbReference type="Proteomes" id="UP000789375">
    <property type="component" value="Unassembled WGS sequence"/>
</dbReference>
<comment type="caution">
    <text evidence="1">The sequence shown here is derived from an EMBL/GenBank/DDBJ whole genome shotgun (WGS) entry which is preliminary data.</text>
</comment>
<dbReference type="Gene3D" id="1.25.40.20">
    <property type="entry name" value="Ankyrin repeat-containing domain"/>
    <property type="match status" value="1"/>
</dbReference>
<dbReference type="SUPFAM" id="SSF48403">
    <property type="entry name" value="Ankyrin repeat"/>
    <property type="match status" value="1"/>
</dbReference>
<name>A0A9N9CPB9_FUNMO</name>
<dbReference type="InterPro" id="IPR036770">
    <property type="entry name" value="Ankyrin_rpt-contain_sf"/>
</dbReference>
<reference evidence="1" key="1">
    <citation type="submission" date="2021-06" db="EMBL/GenBank/DDBJ databases">
        <authorList>
            <person name="Kallberg Y."/>
            <person name="Tangrot J."/>
            <person name="Rosling A."/>
        </authorList>
    </citation>
    <scope>NUCLEOTIDE SEQUENCE</scope>
    <source>
        <strain evidence="1">87-6 pot B 2015</strain>
    </source>
</reference>
<gene>
    <name evidence="1" type="ORF">FMOSSE_LOCUS9457</name>
</gene>
<organism evidence="1 2">
    <name type="scientific">Funneliformis mosseae</name>
    <name type="common">Endomycorrhizal fungus</name>
    <name type="synonym">Glomus mosseae</name>
    <dbReference type="NCBI Taxonomy" id="27381"/>
    <lineage>
        <taxon>Eukaryota</taxon>
        <taxon>Fungi</taxon>
        <taxon>Fungi incertae sedis</taxon>
        <taxon>Mucoromycota</taxon>
        <taxon>Glomeromycotina</taxon>
        <taxon>Glomeromycetes</taxon>
        <taxon>Glomerales</taxon>
        <taxon>Glomeraceae</taxon>
        <taxon>Funneliformis</taxon>
    </lineage>
</organism>
<evidence type="ECO:0000313" key="1">
    <source>
        <dbReference type="EMBL" id="CAG8610975.1"/>
    </source>
</evidence>
<keyword evidence="2" id="KW-1185">Reference proteome</keyword>
<protein>
    <submittedName>
        <fullName evidence="1">13228_t:CDS:1</fullName>
    </submittedName>
</protein>
<proteinExistence type="predicted"/>
<accession>A0A9N9CPB9</accession>
<dbReference type="EMBL" id="CAJVPP010002765">
    <property type="protein sequence ID" value="CAG8610975.1"/>
    <property type="molecule type" value="Genomic_DNA"/>
</dbReference>
<evidence type="ECO:0000313" key="2">
    <source>
        <dbReference type="Proteomes" id="UP000789375"/>
    </source>
</evidence>
<sequence>MSHNKFNIQHLPYEVLQQIFILSGNPTFAFVSRLFHNIATSQTSVKTQWLLHKFNYDYTKALYRGLKWRFFNKTILNQLDSFYYLSKLKRGENSSDEVIQVIPCKDRTIPQWFFSVPDPKGTYYELVKILLERGASPNESDGYPIIKSAQLGRIKMARLLLTFNAKPGIKDNMALKVSAKESDFVMVNLLIERGAKPDSDTLRIAVERKNWNMAELLIKHGATPSPDVIAAFEKNK</sequence>